<dbReference type="EMBL" id="JAACJN010000047">
    <property type="protein sequence ID" value="KAF5383427.1"/>
    <property type="molecule type" value="Genomic_DNA"/>
</dbReference>
<feature type="domain" description="Asl1-like glycosyl hydrolase catalytic" evidence="2">
    <location>
        <begin position="42"/>
        <end position="277"/>
    </location>
</feature>
<proteinExistence type="predicted"/>
<evidence type="ECO:0000259" key="2">
    <source>
        <dbReference type="Pfam" id="PF11790"/>
    </source>
</evidence>
<dbReference type="InterPro" id="IPR017853">
    <property type="entry name" value="GH"/>
</dbReference>
<dbReference type="PANTHER" id="PTHR34154:SF3">
    <property type="entry name" value="ALKALI-SENSITIVE LINKAGE PROTEIN 1"/>
    <property type="match status" value="1"/>
</dbReference>
<dbReference type="InterPro" id="IPR024655">
    <property type="entry name" value="Asl1_glyco_hydro_catalytic"/>
</dbReference>
<dbReference type="AlphaFoldDB" id="A0A8H5HHG5"/>
<dbReference type="GO" id="GO:0009277">
    <property type="term" value="C:fungal-type cell wall"/>
    <property type="evidence" value="ECO:0007669"/>
    <property type="project" value="TreeGrafter"/>
</dbReference>
<dbReference type="Gene3D" id="3.20.20.80">
    <property type="entry name" value="Glycosidases"/>
    <property type="match status" value="1"/>
</dbReference>
<dbReference type="SUPFAM" id="SSF51445">
    <property type="entry name" value="(Trans)glycosidases"/>
    <property type="match status" value="1"/>
</dbReference>
<name>A0A8H5HHG5_9AGAR</name>
<reference evidence="3 4" key="1">
    <citation type="journal article" date="2020" name="ISME J.">
        <title>Uncovering the hidden diversity of litter-decomposition mechanisms in mushroom-forming fungi.</title>
        <authorList>
            <person name="Floudas D."/>
            <person name="Bentzer J."/>
            <person name="Ahren D."/>
            <person name="Johansson T."/>
            <person name="Persson P."/>
            <person name="Tunlid A."/>
        </authorList>
    </citation>
    <scope>NUCLEOTIDE SEQUENCE [LARGE SCALE GENOMIC DNA]</scope>
    <source>
        <strain evidence="3 4">CBS 406.79</strain>
    </source>
</reference>
<dbReference type="InterPro" id="IPR053183">
    <property type="entry name" value="ASL1"/>
</dbReference>
<keyword evidence="1" id="KW-0732">Signal</keyword>
<dbReference type="OrthoDB" id="5959761at2759"/>
<protein>
    <recommendedName>
        <fullName evidence="2">Asl1-like glycosyl hydrolase catalytic domain-containing protein</fullName>
    </recommendedName>
</protein>
<keyword evidence="4" id="KW-1185">Reference proteome</keyword>
<dbReference type="PANTHER" id="PTHR34154">
    <property type="entry name" value="ALKALI-SENSITIVE LINKAGE PROTEIN 1"/>
    <property type="match status" value="1"/>
</dbReference>
<feature type="chain" id="PRO_5034949707" description="Asl1-like glycosyl hydrolase catalytic domain-containing protein" evidence="1">
    <location>
        <begin position="26"/>
        <end position="336"/>
    </location>
</feature>
<evidence type="ECO:0000256" key="1">
    <source>
        <dbReference type="SAM" id="SignalP"/>
    </source>
</evidence>
<gene>
    <name evidence="3" type="ORF">D9757_006105</name>
</gene>
<evidence type="ECO:0000313" key="3">
    <source>
        <dbReference type="EMBL" id="KAF5383427.1"/>
    </source>
</evidence>
<dbReference type="Proteomes" id="UP000518752">
    <property type="component" value="Unassembled WGS sequence"/>
</dbReference>
<organism evidence="3 4">
    <name type="scientific">Collybiopsis confluens</name>
    <dbReference type="NCBI Taxonomy" id="2823264"/>
    <lineage>
        <taxon>Eukaryota</taxon>
        <taxon>Fungi</taxon>
        <taxon>Dikarya</taxon>
        <taxon>Basidiomycota</taxon>
        <taxon>Agaricomycotina</taxon>
        <taxon>Agaricomycetes</taxon>
        <taxon>Agaricomycetidae</taxon>
        <taxon>Agaricales</taxon>
        <taxon>Marasmiineae</taxon>
        <taxon>Omphalotaceae</taxon>
        <taxon>Collybiopsis</taxon>
    </lineage>
</organism>
<comment type="caution">
    <text evidence="3">The sequence shown here is derived from an EMBL/GenBank/DDBJ whole genome shotgun (WGS) entry which is preliminary data.</text>
</comment>
<feature type="signal peptide" evidence="1">
    <location>
        <begin position="1"/>
        <end position="25"/>
    </location>
</feature>
<accession>A0A8H5HHG5</accession>
<evidence type="ECO:0000313" key="4">
    <source>
        <dbReference type="Proteomes" id="UP000518752"/>
    </source>
</evidence>
<dbReference type="GO" id="GO:0071966">
    <property type="term" value="P:fungal-type cell wall polysaccharide metabolic process"/>
    <property type="evidence" value="ECO:0007669"/>
    <property type="project" value="TreeGrafter"/>
</dbReference>
<sequence length="336" mass="36750">MVISAMLANYLTLLIFFLYAMTAQSRTLPPLFPRATNSSKAGLAWPNGNADDIQQFLTTGKVSWYYTWSPDPISTTNIEFVPMLWGNKSLKEFAATINNTISSKNVTAALGMNEPQQSGQSDLTPEEGAELWKTYLEPLKAQGIRLGSPAPSSAPSGKTWIQDFLTACNGSCTVDFIALHWYDINGTAFIEYLEDFHNTFQRPLWVTEWACQNYNQGNQCSYDDTVLFLNETQSFMDSSDFVERYSYFGAMEDLQGVNQDNALMNSNGDITALGKQYIGEQAAQTTGSGSPDGPYAPGGTSGATSLYPTRLDCSLLLLVVGLVAGCLAINVMQVVP</sequence>
<dbReference type="Pfam" id="PF11790">
    <property type="entry name" value="Glyco_hydro_cc"/>
    <property type="match status" value="1"/>
</dbReference>